<keyword evidence="8 11" id="KW-0520">NAD</keyword>
<feature type="binding site" evidence="8 12">
    <location>
        <position position="412"/>
    </location>
    <ligand>
        <name>substrate</name>
    </ligand>
</feature>
<dbReference type="OrthoDB" id="9805269at2"/>
<dbReference type="Proteomes" id="UP000036756">
    <property type="component" value="Unassembled WGS sequence"/>
</dbReference>
<evidence type="ECO:0000256" key="5">
    <source>
        <dbReference type="ARBA" id="ARBA00022833"/>
    </source>
</evidence>
<feature type="binding site" evidence="8 12">
    <location>
        <position position="259"/>
    </location>
    <ligand>
        <name>substrate</name>
    </ligand>
</feature>
<feature type="binding site" evidence="8 13">
    <location>
        <position position="259"/>
    </location>
    <ligand>
        <name>Zn(2+)</name>
        <dbReference type="ChEBI" id="CHEBI:29105"/>
    </ligand>
</feature>
<feature type="binding site" evidence="8 11">
    <location>
        <position position="189"/>
    </location>
    <ligand>
        <name>NAD(+)</name>
        <dbReference type="ChEBI" id="CHEBI:57540"/>
    </ligand>
</feature>
<feature type="binding site" evidence="8 11">
    <location>
        <position position="212"/>
    </location>
    <ligand>
        <name>NAD(+)</name>
        <dbReference type="ChEBI" id="CHEBI:57540"/>
    </ligand>
</feature>
<evidence type="ECO:0000256" key="12">
    <source>
        <dbReference type="PIRSR" id="PIRSR000099-3"/>
    </source>
</evidence>
<evidence type="ECO:0000256" key="4">
    <source>
        <dbReference type="ARBA" id="ARBA00022723"/>
    </source>
</evidence>
<dbReference type="HAMAP" id="MF_01024">
    <property type="entry name" value="HisD"/>
    <property type="match status" value="1"/>
</dbReference>
<evidence type="ECO:0000256" key="2">
    <source>
        <dbReference type="ARBA" id="ARBA00010178"/>
    </source>
</evidence>
<dbReference type="Gene3D" id="1.20.5.1300">
    <property type="match status" value="1"/>
</dbReference>
<evidence type="ECO:0000256" key="14">
    <source>
        <dbReference type="RuleBase" id="RU004175"/>
    </source>
</evidence>
<dbReference type="InterPro" id="IPR016161">
    <property type="entry name" value="Ald_DH/histidinol_DH"/>
</dbReference>
<comment type="cofactor">
    <cofactor evidence="8 13">
        <name>Zn(2+)</name>
        <dbReference type="ChEBI" id="CHEBI:29105"/>
    </cofactor>
    <text evidence="8 13">Binds 1 zinc ion per subunit.</text>
</comment>
<reference evidence="15 16" key="1">
    <citation type="submission" date="2015-06" db="EMBL/GenBank/DDBJ databases">
        <title>Draft genome sequence of the purine-degrading Clostridium cylindrosporum HC-1 (DSM 605).</title>
        <authorList>
            <person name="Poehlein A."/>
            <person name="Schiel-Bengelsdorf B."/>
            <person name="Bengelsdorf F."/>
            <person name="Daniel R."/>
            <person name="Duerre P."/>
        </authorList>
    </citation>
    <scope>NUCLEOTIDE SEQUENCE [LARGE SCALE GENOMIC DNA]</scope>
    <source>
        <strain evidence="15 16">DSM 605</strain>
    </source>
</reference>
<dbReference type="PIRSF" id="PIRSF000099">
    <property type="entry name" value="Histidinol_dh"/>
    <property type="match status" value="1"/>
</dbReference>
<feature type="binding site" evidence="8 12">
    <location>
        <position position="235"/>
    </location>
    <ligand>
        <name>substrate</name>
    </ligand>
</feature>
<dbReference type="GO" id="GO:0005829">
    <property type="term" value="C:cytosol"/>
    <property type="evidence" value="ECO:0007669"/>
    <property type="project" value="TreeGrafter"/>
</dbReference>
<dbReference type="InterPro" id="IPR012131">
    <property type="entry name" value="Hstdl_DH"/>
</dbReference>
<evidence type="ECO:0000256" key="11">
    <source>
        <dbReference type="PIRSR" id="PIRSR000099-2"/>
    </source>
</evidence>
<keyword evidence="6 8" id="KW-0560">Oxidoreductase</keyword>
<evidence type="ECO:0000256" key="6">
    <source>
        <dbReference type="ARBA" id="ARBA00023002"/>
    </source>
</evidence>
<dbReference type="PANTHER" id="PTHR21256:SF2">
    <property type="entry name" value="HISTIDINE BIOSYNTHESIS TRIFUNCTIONAL PROTEIN"/>
    <property type="match status" value="1"/>
</dbReference>
<keyword evidence="5 8" id="KW-0862">Zinc</keyword>
<dbReference type="InterPro" id="IPR001692">
    <property type="entry name" value="Histidinol_DH_CS"/>
</dbReference>
<dbReference type="Gene3D" id="3.40.50.1980">
    <property type="entry name" value="Nitrogenase molybdenum iron protein domain"/>
    <property type="match status" value="2"/>
</dbReference>
<evidence type="ECO:0000256" key="10">
    <source>
        <dbReference type="PIRSR" id="PIRSR000099-1"/>
    </source>
</evidence>
<proteinExistence type="inferred from homology"/>
<dbReference type="PRINTS" id="PR00083">
    <property type="entry name" value="HOLDHDRGNASE"/>
</dbReference>
<evidence type="ECO:0000313" key="15">
    <source>
        <dbReference type="EMBL" id="KMT22593.1"/>
    </source>
</evidence>
<dbReference type="FunFam" id="3.40.50.1980:FF:000026">
    <property type="entry name" value="Histidinol dehydrogenase"/>
    <property type="match status" value="1"/>
</dbReference>
<dbReference type="GO" id="GO:0051287">
    <property type="term" value="F:NAD binding"/>
    <property type="evidence" value="ECO:0007669"/>
    <property type="project" value="InterPro"/>
</dbReference>
<keyword evidence="16" id="KW-1185">Reference proteome</keyword>
<dbReference type="PANTHER" id="PTHR21256">
    <property type="entry name" value="HISTIDINOL DEHYDROGENASE HDH"/>
    <property type="match status" value="1"/>
</dbReference>
<feature type="binding site" evidence="8 12">
    <location>
        <position position="417"/>
    </location>
    <ligand>
        <name>substrate</name>
    </ligand>
</feature>
<name>A0A0J8DEH7_CLOCY</name>
<feature type="active site" description="Proton acceptor" evidence="8 10">
    <location>
        <position position="324"/>
    </location>
</feature>
<comment type="catalytic activity">
    <reaction evidence="7 8">
        <text>L-histidinol + 2 NAD(+) + H2O = L-histidine + 2 NADH + 3 H(+)</text>
        <dbReference type="Rhea" id="RHEA:20641"/>
        <dbReference type="ChEBI" id="CHEBI:15377"/>
        <dbReference type="ChEBI" id="CHEBI:15378"/>
        <dbReference type="ChEBI" id="CHEBI:57540"/>
        <dbReference type="ChEBI" id="CHEBI:57595"/>
        <dbReference type="ChEBI" id="CHEBI:57699"/>
        <dbReference type="ChEBI" id="CHEBI:57945"/>
        <dbReference type="EC" id="1.1.1.23"/>
    </reaction>
</comment>
<comment type="function">
    <text evidence="1 8">Catalyzes the sequential NAD-dependent oxidations of L-histidinol to L-histidinaldehyde and then to L-histidine.</text>
</comment>
<dbReference type="PROSITE" id="PS00611">
    <property type="entry name" value="HISOL_DEHYDROGENASE"/>
    <property type="match status" value="1"/>
</dbReference>
<accession>A0A0J8DEH7</accession>
<keyword evidence="8" id="KW-0028">Amino-acid biosynthesis</keyword>
<evidence type="ECO:0000256" key="7">
    <source>
        <dbReference type="ARBA" id="ARBA00049489"/>
    </source>
</evidence>
<comment type="caution">
    <text evidence="15">The sequence shown here is derived from an EMBL/GenBank/DDBJ whole genome shotgun (WGS) entry which is preliminary data.</text>
</comment>
<dbReference type="GO" id="GO:0004399">
    <property type="term" value="F:histidinol dehydrogenase activity"/>
    <property type="evidence" value="ECO:0007669"/>
    <property type="project" value="UniProtKB-UniRule"/>
</dbReference>
<evidence type="ECO:0000256" key="13">
    <source>
        <dbReference type="PIRSR" id="PIRSR000099-4"/>
    </source>
</evidence>
<feature type="binding site" evidence="8 13">
    <location>
        <position position="256"/>
    </location>
    <ligand>
        <name>Zn(2+)</name>
        <dbReference type="ChEBI" id="CHEBI:29105"/>
    </ligand>
</feature>
<dbReference type="STRING" id="1121307.CLCY_9c00240"/>
<dbReference type="FunFam" id="3.40.50.1980:FF:000001">
    <property type="entry name" value="Histidinol dehydrogenase"/>
    <property type="match status" value="1"/>
</dbReference>
<evidence type="ECO:0000256" key="3">
    <source>
        <dbReference type="ARBA" id="ARBA00012965"/>
    </source>
</evidence>
<feature type="active site" description="Proton acceptor" evidence="8 10">
    <location>
        <position position="325"/>
    </location>
</feature>
<keyword evidence="4 8" id="KW-0479">Metal-binding</keyword>
<dbReference type="Pfam" id="PF00815">
    <property type="entry name" value="Histidinol_dh"/>
    <property type="match status" value="1"/>
</dbReference>
<dbReference type="EC" id="1.1.1.23" evidence="3 8"/>
<evidence type="ECO:0000256" key="9">
    <source>
        <dbReference type="PIRNR" id="PIRNR000099"/>
    </source>
</evidence>
<comment type="pathway">
    <text evidence="8">Amino-acid biosynthesis; L-histidine biosynthesis; L-histidine from 5-phospho-alpha-D-ribose 1-diphosphate: step 9/9.</text>
</comment>
<feature type="binding site" evidence="8 11">
    <location>
        <position position="127"/>
    </location>
    <ligand>
        <name>NAD(+)</name>
        <dbReference type="ChEBI" id="CHEBI:57540"/>
    </ligand>
</feature>
<dbReference type="UniPathway" id="UPA00031">
    <property type="reaction ID" value="UER00014"/>
</dbReference>
<sequence length="425" mass="46334">MKIVKVNSENYIELVEKMLNRGEDSFDKIDEIVEGIISDIRKRGDSALIEYTEKFDKVKLESLRVTEEEVKEAVKEVGEDFIRILEKAKANIVSYHEKQVEKSWMTNEGNGSILGQVVTPIERVGIYVPGGKAAYPSTVLMDAVPALVAGVKSIAMVTPPLADGKVNPYILASAYVCGIDEIYKIGGAQAVAALAYGTETIKPTYKIVGPGNIFVARAKRMVFGKVGIDMIAGPSEICIIAEDGDEKLIAADLLSQAEHDEMAASVLVTTSSDLAERVSKEVDVQLKSLPKCEMAQSAIDNQSAIFLVETLEEAFEVVNQVAPEHLEVMVDNPFEYLPKIRNAGAIFLGKYSPEPLGDYFAGPNHTLPTSGTARFSSPLGVQDYVKKSSLIYYSKDDLAGVKDDIITFAENEGLTAHANSIRVRF</sequence>
<dbReference type="PATRIC" id="fig|1121307.3.peg.2607"/>
<feature type="binding site" evidence="8 12">
    <location>
        <position position="325"/>
    </location>
    <ligand>
        <name>substrate</name>
    </ligand>
</feature>
<feature type="binding site" evidence="8 13">
    <location>
        <position position="358"/>
    </location>
    <ligand>
        <name>Zn(2+)</name>
        <dbReference type="ChEBI" id="CHEBI:29105"/>
    </ligand>
</feature>
<evidence type="ECO:0000313" key="16">
    <source>
        <dbReference type="Proteomes" id="UP000036756"/>
    </source>
</evidence>
<evidence type="ECO:0000256" key="8">
    <source>
        <dbReference type="HAMAP-Rule" id="MF_01024"/>
    </source>
</evidence>
<dbReference type="RefSeq" id="WP_048569802.1">
    <property type="nucleotide sequence ID" value="NZ_LFVU01000006.1"/>
</dbReference>
<organism evidence="15 16">
    <name type="scientific">Clostridium cylindrosporum DSM 605</name>
    <dbReference type="NCBI Taxonomy" id="1121307"/>
    <lineage>
        <taxon>Bacteria</taxon>
        <taxon>Bacillati</taxon>
        <taxon>Bacillota</taxon>
        <taxon>Clostridia</taxon>
        <taxon>Eubacteriales</taxon>
        <taxon>Clostridiaceae</taxon>
        <taxon>Clostridium</taxon>
    </lineage>
</organism>
<dbReference type="GO" id="GO:0000105">
    <property type="term" value="P:L-histidine biosynthetic process"/>
    <property type="evidence" value="ECO:0007669"/>
    <property type="project" value="UniProtKB-UniRule"/>
</dbReference>
<dbReference type="GO" id="GO:0008270">
    <property type="term" value="F:zinc ion binding"/>
    <property type="evidence" value="ECO:0007669"/>
    <property type="project" value="UniProtKB-UniRule"/>
</dbReference>
<dbReference type="AlphaFoldDB" id="A0A0J8DEH7"/>
<dbReference type="CDD" id="cd06572">
    <property type="entry name" value="Histidinol_dh"/>
    <property type="match status" value="1"/>
</dbReference>
<comment type="similarity">
    <text evidence="2 8 9 14">Belongs to the histidinol dehydrogenase family.</text>
</comment>
<protein>
    <recommendedName>
        <fullName evidence="3 8">Histidinol dehydrogenase</fullName>
        <shortName evidence="8">HDH</shortName>
        <ecNumber evidence="3 8">1.1.1.23</ecNumber>
    </recommendedName>
</protein>
<feature type="binding site" evidence="8 13">
    <location>
        <position position="417"/>
    </location>
    <ligand>
        <name>Zn(2+)</name>
        <dbReference type="ChEBI" id="CHEBI:29105"/>
    </ligand>
</feature>
<dbReference type="InterPro" id="IPR022695">
    <property type="entry name" value="Histidinol_DH_monofunct"/>
</dbReference>
<dbReference type="NCBIfam" id="TIGR00069">
    <property type="entry name" value="hisD"/>
    <property type="match status" value="1"/>
</dbReference>
<keyword evidence="8" id="KW-0368">Histidine biosynthesis</keyword>
<feature type="binding site" evidence="8 12">
    <location>
        <position position="358"/>
    </location>
    <ligand>
        <name>substrate</name>
    </ligand>
</feature>
<dbReference type="SUPFAM" id="SSF53720">
    <property type="entry name" value="ALDH-like"/>
    <property type="match status" value="1"/>
</dbReference>
<dbReference type="EMBL" id="LFVU01000006">
    <property type="protein sequence ID" value="KMT22593.1"/>
    <property type="molecule type" value="Genomic_DNA"/>
</dbReference>
<feature type="binding site" evidence="8 12">
    <location>
        <position position="256"/>
    </location>
    <ligand>
        <name>substrate</name>
    </ligand>
</feature>
<gene>
    <name evidence="8 15" type="primary">hisD</name>
    <name evidence="15" type="ORF">CLCY_9c00240</name>
</gene>
<evidence type="ECO:0000256" key="1">
    <source>
        <dbReference type="ARBA" id="ARBA00003850"/>
    </source>
</evidence>